<evidence type="ECO:0000313" key="3">
    <source>
        <dbReference type="EMBL" id="QQV78644.1"/>
    </source>
</evidence>
<dbReference type="PANTHER" id="PTHR35377">
    <property type="entry name" value="ANTITOXIN VAPB49-RELATED-RELATED"/>
    <property type="match status" value="1"/>
</dbReference>
<dbReference type="AlphaFoldDB" id="A0A974NX43"/>
<dbReference type="Pfam" id="PF02604">
    <property type="entry name" value="PhdYeFM_antitox"/>
    <property type="match status" value="1"/>
</dbReference>
<dbReference type="RefSeq" id="WP_202095689.1">
    <property type="nucleotide sequence ID" value="NZ_CP061035.1"/>
</dbReference>
<proteinExistence type="inferred from homology"/>
<evidence type="ECO:0000313" key="4">
    <source>
        <dbReference type="Proteomes" id="UP000595894"/>
    </source>
</evidence>
<dbReference type="InterPro" id="IPR051416">
    <property type="entry name" value="phD-YefM_TA_antitoxins"/>
</dbReference>
<dbReference type="Proteomes" id="UP000595894">
    <property type="component" value="Chromosome"/>
</dbReference>
<dbReference type="EMBL" id="CP061035">
    <property type="protein sequence ID" value="QQV78644.1"/>
    <property type="molecule type" value="Genomic_DNA"/>
</dbReference>
<comment type="similarity">
    <text evidence="1 2">Belongs to the phD/YefM antitoxin family.</text>
</comment>
<comment type="function">
    <text evidence="2">Antitoxin component of a type II toxin-antitoxin (TA) system.</text>
</comment>
<evidence type="ECO:0000256" key="1">
    <source>
        <dbReference type="ARBA" id="ARBA00009981"/>
    </source>
</evidence>
<sequence length="80" mass="9040">MDSINLADAKSHLSEIIDRVEAGESIEITRRGKPAAELRPLKTPRQKIDVAALRKLHDGQQMQTVPAGDFIRQMRDADRY</sequence>
<reference evidence="4" key="1">
    <citation type="submission" date="2020-09" db="EMBL/GenBank/DDBJ databases">
        <title>Sphingomonas sp., a new species isolated from pork steak.</title>
        <authorList>
            <person name="Heidler von Heilborn D."/>
        </authorList>
    </citation>
    <scope>NUCLEOTIDE SEQUENCE [LARGE SCALE GENOMIC DNA]</scope>
</reference>
<dbReference type="NCBIfam" id="TIGR01552">
    <property type="entry name" value="phd_fam"/>
    <property type="match status" value="1"/>
</dbReference>
<dbReference type="KEGG" id="sari:H5J25_08600"/>
<dbReference type="Gene3D" id="3.40.1620.10">
    <property type="entry name" value="YefM-like domain"/>
    <property type="match status" value="1"/>
</dbReference>
<evidence type="ECO:0000256" key="2">
    <source>
        <dbReference type="RuleBase" id="RU362080"/>
    </source>
</evidence>
<keyword evidence="4" id="KW-1185">Reference proteome</keyword>
<name>A0A974NX43_9SPHN</name>
<dbReference type="InterPro" id="IPR006442">
    <property type="entry name" value="Antitoxin_Phd/YefM"/>
</dbReference>
<gene>
    <name evidence="3" type="ORF">H5J25_08600</name>
</gene>
<protein>
    <recommendedName>
        <fullName evidence="2">Antitoxin</fullName>
    </recommendedName>
</protein>
<organism evidence="3 4">
    <name type="scientific">Sphingomonas aliaeris</name>
    <dbReference type="NCBI Taxonomy" id="2759526"/>
    <lineage>
        <taxon>Bacteria</taxon>
        <taxon>Pseudomonadati</taxon>
        <taxon>Pseudomonadota</taxon>
        <taxon>Alphaproteobacteria</taxon>
        <taxon>Sphingomonadales</taxon>
        <taxon>Sphingomonadaceae</taxon>
        <taxon>Sphingomonas</taxon>
    </lineage>
</organism>
<accession>A0A974NX43</accession>
<dbReference type="SUPFAM" id="SSF143120">
    <property type="entry name" value="YefM-like"/>
    <property type="match status" value="1"/>
</dbReference>
<dbReference type="InterPro" id="IPR036165">
    <property type="entry name" value="YefM-like_sf"/>
</dbReference>